<dbReference type="PANTHER" id="PTHR13121:SF0">
    <property type="entry name" value="PHOSPHATIDYLINOSITOL GLYCAN ANCHOR BIOSYNTHESIS CLASS U PROTEIN"/>
    <property type="match status" value="1"/>
</dbReference>
<evidence type="ECO:0000256" key="2">
    <source>
        <dbReference type="ARBA" id="ARBA00004687"/>
    </source>
</evidence>
<dbReference type="Proteomes" id="UP000193719">
    <property type="component" value="Unassembled WGS sequence"/>
</dbReference>
<proteinExistence type="inferred from homology"/>
<dbReference type="UniPathway" id="UPA00196"/>
<feature type="transmembrane region" description="Helical" evidence="9">
    <location>
        <begin position="101"/>
        <end position="119"/>
    </location>
</feature>
<dbReference type="InterPro" id="IPR009600">
    <property type="entry name" value="PIG-U"/>
</dbReference>
<accession>A0A1Y1VH92</accession>
<dbReference type="GO" id="GO:0016255">
    <property type="term" value="P:attachment of GPI anchor to protein"/>
    <property type="evidence" value="ECO:0007669"/>
    <property type="project" value="InterPro"/>
</dbReference>
<keyword evidence="8 9" id="KW-0472">Membrane</keyword>
<evidence type="ECO:0000256" key="8">
    <source>
        <dbReference type="ARBA" id="ARBA00023136"/>
    </source>
</evidence>
<comment type="caution">
    <text evidence="10">The sequence shown here is derived from an EMBL/GenBank/DDBJ whole genome shotgun (WGS) entry which is preliminary data.</text>
</comment>
<evidence type="ECO:0000256" key="9">
    <source>
        <dbReference type="SAM" id="Phobius"/>
    </source>
</evidence>
<dbReference type="EMBL" id="MCFH01000008">
    <property type="protein sequence ID" value="ORX56079.1"/>
    <property type="molecule type" value="Genomic_DNA"/>
</dbReference>
<keyword evidence="11" id="KW-1185">Reference proteome</keyword>
<keyword evidence="5 9" id="KW-0812">Transmembrane</keyword>
<keyword evidence="4" id="KW-0337">GPI-anchor biosynthesis</keyword>
<evidence type="ECO:0000256" key="1">
    <source>
        <dbReference type="ARBA" id="ARBA00004477"/>
    </source>
</evidence>
<keyword evidence="6" id="KW-0256">Endoplasmic reticulum</keyword>
<name>A0A1Y1VH92_9FUNG</name>
<dbReference type="OrthoDB" id="549017at2759"/>
<evidence type="ECO:0000256" key="6">
    <source>
        <dbReference type="ARBA" id="ARBA00022824"/>
    </source>
</evidence>
<dbReference type="Pfam" id="PF06728">
    <property type="entry name" value="PIG-U"/>
    <property type="match status" value="1"/>
</dbReference>
<reference evidence="10 11" key="1">
    <citation type="submission" date="2016-08" db="EMBL/GenBank/DDBJ databases">
        <title>Genomes of anaerobic fungi encode conserved fungal cellulosomes for biomass hydrolysis.</title>
        <authorList>
            <consortium name="DOE Joint Genome Institute"/>
            <person name="Haitjema C.H."/>
            <person name="Gilmore S.P."/>
            <person name="Henske J.K."/>
            <person name="Solomon K.V."/>
            <person name="De Groot R."/>
            <person name="Kuo A."/>
            <person name="Mondo S.J."/>
            <person name="Salamov A.A."/>
            <person name="Labutti K."/>
            <person name="Zhao Z."/>
            <person name="Chiniquy J."/>
            <person name="Barry K."/>
            <person name="Brewer H.M."/>
            <person name="Purvine S.O."/>
            <person name="Wright A.T."/>
            <person name="Boxma B."/>
            <person name="Van Alen T."/>
            <person name="Hackstein J.H."/>
            <person name="Baker S.E."/>
            <person name="Grigoriev I.V."/>
            <person name="O'Malley M.A."/>
        </authorList>
    </citation>
    <scope>NUCLEOTIDE SEQUENCE [LARGE SCALE GENOMIC DNA]</scope>
    <source>
        <strain evidence="11">finn</strain>
    </source>
</reference>
<comment type="similarity">
    <text evidence="3">Belongs to the PIGU family.</text>
</comment>
<evidence type="ECO:0000256" key="3">
    <source>
        <dbReference type="ARBA" id="ARBA00010026"/>
    </source>
</evidence>
<feature type="transmembrane region" description="Helical" evidence="9">
    <location>
        <begin position="77"/>
        <end position="94"/>
    </location>
</feature>
<feature type="transmembrane region" description="Helical" evidence="9">
    <location>
        <begin position="187"/>
        <end position="214"/>
    </location>
</feature>
<dbReference type="STRING" id="1754191.A0A1Y1VH92"/>
<evidence type="ECO:0000313" key="11">
    <source>
        <dbReference type="Proteomes" id="UP000193719"/>
    </source>
</evidence>
<feature type="transmembrane region" description="Helical" evidence="9">
    <location>
        <begin position="352"/>
        <end position="369"/>
    </location>
</feature>
<reference evidence="10 11" key="2">
    <citation type="submission" date="2016-08" db="EMBL/GenBank/DDBJ databases">
        <title>Pervasive Adenine N6-methylation of Active Genes in Fungi.</title>
        <authorList>
            <consortium name="DOE Joint Genome Institute"/>
            <person name="Mondo S.J."/>
            <person name="Dannebaum R.O."/>
            <person name="Kuo R.C."/>
            <person name="Labutti K."/>
            <person name="Haridas S."/>
            <person name="Kuo A."/>
            <person name="Salamov A."/>
            <person name="Ahrendt S.R."/>
            <person name="Lipzen A."/>
            <person name="Sullivan W."/>
            <person name="Andreopoulos W.B."/>
            <person name="Clum A."/>
            <person name="Lindquist E."/>
            <person name="Daum C."/>
            <person name="Ramamoorthy G.K."/>
            <person name="Gryganskyi A."/>
            <person name="Culley D."/>
            <person name="Magnuson J.K."/>
            <person name="James T.Y."/>
            <person name="O'Malley M.A."/>
            <person name="Stajich J.E."/>
            <person name="Spatafora J.W."/>
            <person name="Visel A."/>
            <person name="Grigoriev I.V."/>
        </authorList>
    </citation>
    <scope>NUCLEOTIDE SEQUENCE [LARGE SCALE GENOMIC DNA]</scope>
    <source>
        <strain evidence="11">finn</strain>
    </source>
</reference>
<organism evidence="10 11">
    <name type="scientific">Piromyces finnis</name>
    <dbReference type="NCBI Taxonomy" id="1754191"/>
    <lineage>
        <taxon>Eukaryota</taxon>
        <taxon>Fungi</taxon>
        <taxon>Fungi incertae sedis</taxon>
        <taxon>Chytridiomycota</taxon>
        <taxon>Chytridiomycota incertae sedis</taxon>
        <taxon>Neocallimastigomycetes</taxon>
        <taxon>Neocallimastigales</taxon>
        <taxon>Neocallimastigaceae</taxon>
        <taxon>Piromyces</taxon>
    </lineage>
</organism>
<evidence type="ECO:0000256" key="4">
    <source>
        <dbReference type="ARBA" id="ARBA00022502"/>
    </source>
</evidence>
<feature type="transmembrane region" description="Helical" evidence="9">
    <location>
        <begin position="289"/>
        <end position="307"/>
    </location>
</feature>
<dbReference type="GO" id="GO:0006506">
    <property type="term" value="P:GPI anchor biosynthetic process"/>
    <property type="evidence" value="ECO:0007669"/>
    <property type="project" value="UniProtKB-UniPathway"/>
</dbReference>
<gene>
    <name evidence="10" type="ORF">BCR36DRAFT_280937</name>
</gene>
<feature type="transmembrane region" description="Helical" evidence="9">
    <location>
        <begin position="165"/>
        <end position="181"/>
    </location>
</feature>
<evidence type="ECO:0000256" key="5">
    <source>
        <dbReference type="ARBA" id="ARBA00022692"/>
    </source>
</evidence>
<keyword evidence="7 9" id="KW-1133">Transmembrane helix</keyword>
<feature type="transmembrane region" description="Helical" evidence="9">
    <location>
        <begin position="226"/>
        <end position="252"/>
    </location>
</feature>
<protein>
    <submittedName>
        <fullName evidence="10">PIG-U-domain-containing protein</fullName>
    </submittedName>
</protein>
<comment type="pathway">
    <text evidence="2">Glycolipid biosynthesis; glycosylphosphatidylinositol-anchor biosynthesis.</text>
</comment>
<dbReference type="AlphaFoldDB" id="A0A1Y1VH92"/>
<feature type="transmembrane region" description="Helical" evidence="9">
    <location>
        <begin position="139"/>
        <end position="158"/>
    </location>
</feature>
<dbReference type="PANTHER" id="PTHR13121">
    <property type="entry name" value="GPI TRANSAMIDASE COMPONENT PIG-U"/>
    <property type="match status" value="1"/>
</dbReference>
<sequence length="430" mass="50357">MKQNSLPPLIKKKYDTVAFQKFLKITIVLLLIARLILLNITKIPDVLGQRFELTTPITSLKKLKEGLFLFQNGLDPYEGGIFTQAPLLLFLYHILSYLPKLFESILYTACDGLIAYYLYNISIYRKKNQLSLFWRPVDILLNPLLVSTIYLINPFTILSCLSKSTTIFNNLTYVLAIHYAIKKNINLSMFFAALSSYLSLYSFIIIGPCILFLIETKNDNYQKRKIIIKSISLFVLYAVALLGISYLLLGSFKFIKSFYGVILSISDLTPNIGHYWYFFTEIFEHFRVFFLWVFQLHILIFVAPSVLKFKEQPLFLTLVITSLISQLKTYPSIGDIALYMSFIPMYQELFKYMTYPFYTLNFFLYSISFEPLMYNLWVWQGTGNANFLFIINLVFNIAQILLITDTIHAYLKREHERHYPEFRGKELAWK</sequence>
<dbReference type="GO" id="GO:0042765">
    <property type="term" value="C:GPI-anchor transamidase complex"/>
    <property type="evidence" value="ECO:0007669"/>
    <property type="project" value="InterPro"/>
</dbReference>
<evidence type="ECO:0000313" key="10">
    <source>
        <dbReference type="EMBL" id="ORX56079.1"/>
    </source>
</evidence>
<feature type="transmembrane region" description="Helical" evidence="9">
    <location>
        <begin position="313"/>
        <end position="331"/>
    </location>
</feature>
<comment type="subcellular location">
    <subcellularLocation>
        <location evidence="1">Endoplasmic reticulum membrane</location>
        <topology evidence="1">Multi-pass membrane protein</topology>
    </subcellularLocation>
</comment>
<feature type="transmembrane region" description="Helical" evidence="9">
    <location>
        <begin position="389"/>
        <end position="411"/>
    </location>
</feature>
<evidence type="ECO:0000256" key="7">
    <source>
        <dbReference type="ARBA" id="ARBA00022989"/>
    </source>
</evidence>
<feature type="transmembrane region" description="Helical" evidence="9">
    <location>
        <begin position="21"/>
        <end position="40"/>
    </location>
</feature>